<reference evidence="1" key="1">
    <citation type="journal article" date="2019" name="bioRxiv">
        <title>The Genome of the Zebra Mussel, Dreissena polymorpha: A Resource for Invasive Species Research.</title>
        <authorList>
            <person name="McCartney M.A."/>
            <person name="Auch B."/>
            <person name="Kono T."/>
            <person name="Mallez S."/>
            <person name="Zhang Y."/>
            <person name="Obille A."/>
            <person name="Becker A."/>
            <person name="Abrahante J.E."/>
            <person name="Garbe J."/>
            <person name="Badalamenti J.P."/>
            <person name="Herman A."/>
            <person name="Mangelson H."/>
            <person name="Liachko I."/>
            <person name="Sullivan S."/>
            <person name="Sone E.D."/>
            <person name="Koren S."/>
            <person name="Silverstein K.A.T."/>
            <person name="Beckman K.B."/>
            <person name="Gohl D.M."/>
        </authorList>
    </citation>
    <scope>NUCLEOTIDE SEQUENCE</scope>
    <source>
        <strain evidence="1">Duluth1</strain>
        <tissue evidence="1">Whole animal</tissue>
    </source>
</reference>
<dbReference type="Pfam" id="PF15112">
    <property type="entry name" value="DUF4559"/>
    <property type="match status" value="1"/>
</dbReference>
<sequence>MANLSDVFTESERTNWLKAWLAIDIAKSGLEQFAEDEAKILQSNIYNAILTSGAVACTGCHTANLLQCPSPGICNKQKTNSLCTSMHDTASKQPRQCPANVCNKVLIEIAKQHKFAKPSWKNTEAIHWASCPWQIAKAYLPPDGYTEKGSAQDTDFNGIISFMMNCKHFDNKFSFPITQRITHQPCFLTKVNICVSY</sequence>
<dbReference type="InterPro" id="IPR027897">
    <property type="entry name" value="DUF4559"/>
</dbReference>
<name>A0A9D4EZ77_DREPO</name>
<dbReference type="AlphaFoldDB" id="A0A9D4EZ77"/>
<proteinExistence type="predicted"/>
<dbReference type="EMBL" id="JAIWYP010000008">
    <property type="protein sequence ID" value="KAH3786587.1"/>
    <property type="molecule type" value="Genomic_DNA"/>
</dbReference>
<keyword evidence="2" id="KW-1185">Reference proteome</keyword>
<gene>
    <name evidence="1" type="ORF">DPMN_164694</name>
</gene>
<comment type="caution">
    <text evidence="1">The sequence shown here is derived from an EMBL/GenBank/DDBJ whole genome shotgun (WGS) entry which is preliminary data.</text>
</comment>
<organism evidence="1 2">
    <name type="scientific">Dreissena polymorpha</name>
    <name type="common">Zebra mussel</name>
    <name type="synonym">Mytilus polymorpha</name>
    <dbReference type="NCBI Taxonomy" id="45954"/>
    <lineage>
        <taxon>Eukaryota</taxon>
        <taxon>Metazoa</taxon>
        <taxon>Spiralia</taxon>
        <taxon>Lophotrochozoa</taxon>
        <taxon>Mollusca</taxon>
        <taxon>Bivalvia</taxon>
        <taxon>Autobranchia</taxon>
        <taxon>Heteroconchia</taxon>
        <taxon>Euheterodonta</taxon>
        <taxon>Imparidentia</taxon>
        <taxon>Neoheterodontei</taxon>
        <taxon>Myida</taxon>
        <taxon>Dreissenoidea</taxon>
        <taxon>Dreissenidae</taxon>
        <taxon>Dreissena</taxon>
    </lineage>
</organism>
<evidence type="ECO:0000313" key="1">
    <source>
        <dbReference type="EMBL" id="KAH3786587.1"/>
    </source>
</evidence>
<protein>
    <submittedName>
        <fullName evidence="1">Uncharacterized protein</fullName>
    </submittedName>
</protein>
<dbReference type="Proteomes" id="UP000828390">
    <property type="component" value="Unassembled WGS sequence"/>
</dbReference>
<accession>A0A9D4EZ77</accession>
<evidence type="ECO:0000313" key="2">
    <source>
        <dbReference type="Proteomes" id="UP000828390"/>
    </source>
</evidence>
<reference evidence="1" key="2">
    <citation type="submission" date="2020-11" db="EMBL/GenBank/DDBJ databases">
        <authorList>
            <person name="McCartney M.A."/>
            <person name="Auch B."/>
            <person name="Kono T."/>
            <person name="Mallez S."/>
            <person name="Becker A."/>
            <person name="Gohl D.M."/>
            <person name="Silverstein K.A.T."/>
            <person name="Koren S."/>
            <person name="Bechman K.B."/>
            <person name="Herman A."/>
            <person name="Abrahante J.E."/>
            <person name="Garbe J."/>
        </authorList>
    </citation>
    <scope>NUCLEOTIDE SEQUENCE</scope>
    <source>
        <strain evidence="1">Duluth1</strain>
        <tissue evidence="1">Whole animal</tissue>
    </source>
</reference>